<organism evidence="1 2">
    <name type="scientific">Didymella rabiei</name>
    <name type="common">Chickpea ascochyta blight fungus</name>
    <name type="synonym">Mycosphaerella rabiei</name>
    <dbReference type="NCBI Taxonomy" id="5454"/>
    <lineage>
        <taxon>Eukaryota</taxon>
        <taxon>Fungi</taxon>
        <taxon>Dikarya</taxon>
        <taxon>Ascomycota</taxon>
        <taxon>Pezizomycotina</taxon>
        <taxon>Dothideomycetes</taxon>
        <taxon>Pleosporomycetidae</taxon>
        <taxon>Pleosporales</taxon>
        <taxon>Pleosporineae</taxon>
        <taxon>Didymellaceae</taxon>
        <taxon>Ascochyta</taxon>
    </lineage>
</organism>
<accession>A0A163ANU0</accession>
<evidence type="ECO:0000313" key="2">
    <source>
        <dbReference type="Proteomes" id="UP000076837"/>
    </source>
</evidence>
<dbReference type="EMBL" id="JYNV01000252">
    <property type="protein sequence ID" value="KZM21295.1"/>
    <property type="molecule type" value="Genomic_DNA"/>
</dbReference>
<protein>
    <submittedName>
        <fullName evidence="1">Uncharacterized protein</fullName>
    </submittedName>
</protein>
<name>A0A163ANU0_DIDRA</name>
<reference evidence="1 2" key="1">
    <citation type="journal article" date="2016" name="Sci. Rep.">
        <title>Draft genome sequencing and secretome analysis of fungal phytopathogen Ascochyta rabiei provides insight into the necrotrophic effector repertoire.</title>
        <authorList>
            <person name="Verma S."/>
            <person name="Gazara R.K."/>
            <person name="Nizam S."/>
            <person name="Parween S."/>
            <person name="Chattopadhyay D."/>
            <person name="Verma P.K."/>
        </authorList>
    </citation>
    <scope>NUCLEOTIDE SEQUENCE [LARGE SCALE GENOMIC DNA]</scope>
    <source>
        <strain evidence="1 2">ArDII</strain>
    </source>
</reference>
<gene>
    <name evidence="1" type="ORF">ST47_g7591</name>
</gene>
<sequence>MTDRLLPLPLPALTLIPDFTAQQPESLHVKERDTWKRKQNSYTVSRLTAAGKPGDAYLQVLGESRKEVSIQTADGRELMRISKENSLLKGTVYHGMSAQGDELWTLKVKSSVLKDKWGESRGACTEGVALMRIDLVVHDASLSGRTIEIAKIDTLNANKGVIIDGHPAVAMGQKGFWSHTHREDVVSVAPGIDIVLAVAVTWAKIDQENDAMGASV</sequence>
<evidence type="ECO:0000313" key="1">
    <source>
        <dbReference type="EMBL" id="KZM21295.1"/>
    </source>
</evidence>
<comment type="caution">
    <text evidence="1">The sequence shown here is derived from an EMBL/GenBank/DDBJ whole genome shotgun (WGS) entry which is preliminary data.</text>
</comment>
<keyword evidence="2" id="KW-1185">Reference proteome</keyword>
<dbReference type="OrthoDB" id="3658421at2759"/>
<proteinExistence type="predicted"/>
<dbReference type="Proteomes" id="UP000076837">
    <property type="component" value="Unassembled WGS sequence"/>
</dbReference>
<dbReference type="AlphaFoldDB" id="A0A163ANU0"/>